<dbReference type="Proteomes" id="UP001595752">
    <property type="component" value="Unassembled WGS sequence"/>
</dbReference>
<name>A0ABV8B808_9BACI</name>
<keyword evidence="2" id="KW-1185">Reference proteome</keyword>
<accession>A0ABV8B808</accession>
<gene>
    <name evidence="1" type="ORF">ACFOU2_21880</name>
</gene>
<comment type="caution">
    <text evidence="1">The sequence shown here is derived from an EMBL/GenBank/DDBJ whole genome shotgun (WGS) entry which is preliminary data.</text>
</comment>
<sequence>MWKNPGIALAACRSVAIEAFLQCLNPEFKDKVTVEVIYRRR</sequence>
<protein>
    <submittedName>
        <fullName evidence="1">Uncharacterized protein</fullName>
    </submittedName>
</protein>
<dbReference type="EMBL" id="JBHRZT010000072">
    <property type="protein sequence ID" value="MFC3885980.1"/>
    <property type="molecule type" value="Genomic_DNA"/>
</dbReference>
<reference evidence="2" key="1">
    <citation type="journal article" date="2019" name="Int. J. Syst. Evol. Microbiol.">
        <title>The Global Catalogue of Microorganisms (GCM) 10K type strain sequencing project: providing services to taxonomists for standard genome sequencing and annotation.</title>
        <authorList>
            <consortium name="The Broad Institute Genomics Platform"/>
            <consortium name="The Broad Institute Genome Sequencing Center for Infectious Disease"/>
            <person name="Wu L."/>
            <person name="Ma J."/>
        </authorList>
    </citation>
    <scope>NUCLEOTIDE SEQUENCE [LARGE SCALE GENOMIC DNA]</scope>
    <source>
        <strain evidence="2">CCUG 61889</strain>
    </source>
</reference>
<organism evidence="1 2">
    <name type="scientific">Bacillus songklensis</name>
    <dbReference type="NCBI Taxonomy" id="1069116"/>
    <lineage>
        <taxon>Bacteria</taxon>
        <taxon>Bacillati</taxon>
        <taxon>Bacillota</taxon>
        <taxon>Bacilli</taxon>
        <taxon>Bacillales</taxon>
        <taxon>Bacillaceae</taxon>
        <taxon>Bacillus</taxon>
    </lineage>
</organism>
<evidence type="ECO:0000313" key="2">
    <source>
        <dbReference type="Proteomes" id="UP001595752"/>
    </source>
</evidence>
<evidence type="ECO:0000313" key="1">
    <source>
        <dbReference type="EMBL" id="MFC3885980.1"/>
    </source>
</evidence>
<proteinExistence type="predicted"/>